<keyword evidence="3" id="KW-1185">Reference proteome</keyword>
<feature type="non-terminal residue" evidence="2">
    <location>
        <position position="1"/>
    </location>
</feature>
<reference evidence="2 3" key="1">
    <citation type="journal article" date="2023" name="Plants (Basel)">
        <title>Bridging the Gap: Combining Genomics and Transcriptomics Approaches to Understand Stylosanthes scabra, an Orphan Legume from the Brazilian Caatinga.</title>
        <authorList>
            <person name="Ferreira-Neto J.R.C."/>
            <person name="da Silva M.D."/>
            <person name="Binneck E."/>
            <person name="de Melo N.F."/>
            <person name="da Silva R.H."/>
            <person name="de Melo A.L.T.M."/>
            <person name="Pandolfi V."/>
            <person name="Bustamante F.O."/>
            <person name="Brasileiro-Vidal A.C."/>
            <person name="Benko-Iseppon A.M."/>
        </authorList>
    </citation>
    <scope>NUCLEOTIDE SEQUENCE [LARGE SCALE GENOMIC DNA]</scope>
    <source>
        <tissue evidence="2">Leaves</tissue>
    </source>
</reference>
<evidence type="ECO:0000313" key="2">
    <source>
        <dbReference type="EMBL" id="MED6215056.1"/>
    </source>
</evidence>
<feature type="non-terminal residue" evidence="2">
    <location>
        <position position="75"/>
    </location>
</feature>
<gene>
    <name evidence="2" type="ORF">PIB30_109585</name>
</gene>
<evidence type="ECO:0000256" key="1">
    <source>
        <dbReference type="SAM" id="MobiDB-lite"/>
    </source>
</evidence>
<feature type="compositionally biased region" description="Polar residues" evidence="1">
    <location>
        <begin position="1"/>
        <end position="24"/>
    </location>
</feature>
<accession>A0ABU6YYH7</accession>
<sequence length="75" mass="8162">SVVNNAQSSVQNSLHIENVRQNSENTRKESGNQNANGGNGGNIHNSHPRIMQPPFNPLVTAGWPPYEMPPNFTAP</sequence>
<evidence type="ECO:0000313" key="3">
    <source>
        <dbReference type="Proteomes" id="UP001341840"/>
    </source>
</evidence>
<protein>
    <submittedName>
        <fullName evidence="2">Uncharacterized protein</fullName>
    </submittedName>
</protein>
<dbReference type="Proteomes" id="UP001341840">
    <property type="component" value="Unassembled WGS sequence"/>
</dbReference>
<proteinExistence type="predicted"/>
<name>A0ABU6YYH7_9FABA</name>
<feature type="region of interest" description="Disordered" evidence="1">
    <location>
        <begin position="1"/>
        <end position="56"/>
    </location>
</feature>
<organism evidence="2 3">
    <name type="scientific">Stylosanthes scabra</name>
    <dbReference type="NCBI Taxonomy" id="79078"/>
    <lineage>
        <taxon>Eukaryota</taxon>
        <taxon>Viridiplantae</taxon>
        <taxon>Streptophyta</taxon>
        <taxon>Embryophyta</taxon>
        <taxon>Tracheophyta</taxon>
        <taxon>Spermatophyta</taxon>
        <taxon>Magnoliopsida</taxon>
        <taxon>eudicotyledons</taxon>
        <taxon>Gunneridae</taxon>
        <taxon>Pentapetalae</taxon>
        <taxon>rosids</taxon>
        <taxon>fabids</taxon>
        <taxon>Fabales</taxon>
        <taxon>Fabaceae</taxon>
        <taxon>Papilionoideae</taxon>
        <taxon>50 kb inversion clade</taxon>
        <taxon>dalbergioids sensu lato</taxon>
        <taxon>Dalbergieae</taxon>
        <taxon>Pterocarpus clade</taxon>
        <taxon>Stylosanthes</taxon>
    </lineage>
</organism>
<comment type="caution">
    <text evidence="2">The sequence shown here is derived from an EMBL/GenBank/DDBJ whole genome shotgun (WGS) entry which is preliminary data.</text>
</comment>
<dbReference type="EMBL" id="JASCZI010247357">
    <property type="protein sequence ID" value="MED6215056.1"/>
    <property type="molecule type" value="Genomic_DNA"/>
</dbReference>